<dbReference type="InterPro" id="IPR018528">
    <property type="entry name" value="Preph_deHydtase_CS"/>
</dbReference>
<keyword evidence="3" id="KW-0028">Amino-acid biosynthesis</keyword>
<evidence type="ECO:0000256" key="1">
    <source>
        <dbReference type="ARBA" id="ARBA00004741"/>
    </source>
</evidence>
<dbReference type="PANTHER" id="PTHR21022:SF19">
    <property type="entry name" value="PREPHENATE DEHYDRATASE-RELATED"/>
    <property type="match status" value="1"/>
</dbReference>
<proteinExistence type="predicted"/>
<name>A0A258FE20_9CAUL</name>
<dbReference type="SUPFAM" id="SSF53850">
    <property type="entry name" value="Periplasmic binding protein-like II"/>
    <property type="match status" value="1"/>
</dbReference>
<dbReference type="PROSITE" id="PS51171">
    <property type="entry name" value="PREPHENATE_DEHYDR_3"/>
    <property type="match status" value="1"/>
</dbReference>
<evidence type="ECO:0000256" key="2">
    <source>
        <dbReference type="ARBA" id="ARBA00013147"/>
    </source>
</evidence>
<dbReference type="CDD" id="cd13631">
    <property type="entry name" value="PBP2_Ct-PDT_like"/>
    <property type="match status" value="1"/>
</dbReference>
<evidence type="ECO:0000256" key="8">
    <source>
        <dbReference type="SAM" id="MobiDB-lite"/>
    </source>
</evidence>
<dbReference type="Proteomes" id="UP000215595">
    <property type="component" value="Unassembled WGS sequence"/>
</dbReference>
<dbReference type="GO" id="GO:0004664">
    <property type="term" value="F:prephenate dehydratase activity"/>
    <property type="evidence" value="ECO:0007669"/>
    <property type="project" value="UniProtKB-EC"/>
</dbReference>
<evidence type="ECO:0000313" key="10">
    <source>
        <dbReference type="EMBL" id="OYX30765.1"/>
    </source>
</evidence>
<evidence type="ECO:0000256" key="4">
    <source>
        <dbReference type="ARBA" id="ARBA00023141"/>
    </source>
</evidence>
<evidence type="ECO:0000313" key="11">
    <source>
        <dbReference type="Proteomes" id="UP000215595"/>
    </source>
</evidence>
<dbReference type="AlphaFoldDB" id="A0A258FE20"/>
<dbReference type="GO" id="GO:0009094">
    <property type="term" value="P:L-phenylalanine biosynthetic process"/>
    <property type="evidence" value="ECO:0007669"/>
    <property type="project" value="UniProtKB-UniPathway"/>
</dbReference>
<evidence type="ECO:0000259" key="9">
    <source>
        <dbReference type="PROSITE" id="PS51171"/>
    </source>
</evidence>
<dbReference type="UniPathway" id="UPA00121">
    <property type="reaction ID" value="UER00345"/>
</dbReference>
<dbReference type="EC" id="4.2.1.51" evidence="2"/>
<dbReference type="Gene3D" id="3.40.190.10">
    <property type="entry name" value="Periplasmic binding protein-like II"/>
    <property type="match status" value="2"/>
</dbReference>
<protein>
    <recommendedName>
        <fullName evidence="2">prephenate dehydratase</fullName>
        <ecNumber evidence="2">4.2.1.51</ecNumber>
    </recommendedName>
</protein>
<keyword evidence="6" id="KW-0456">Lyase</keyword>
<dbReference type="EMBL" id="NCEB01000039">
    <property type="protein sequence ID" value="OYX30765.1"/>
    <property type="molecule type" value="Genomic_DNA"/>
</dbReference>
<feature type="region of interest" description="Disordered" evidence="8">
    <location>
        <begin position="1"/>
        <end position="20"/>
    </location>
</feature>
<dbReference type="PROSITE" id="PS00857">
    <property type="entry name" value="PREPHENATE_DEHYDR_1"/>
    <property type="match status" value="1"/>
</dbReference>
<organism evidence="10 11">
    <name type="scientific">Brevundimonas subvibrioides</name>
    <dbReference type="NCBI Taxonomy" id="74313"/>
    <lineage>
        <taxon>Bacteria</taxon>
        <taxon>Pseudomonadati</taxon>
        <taxon>Pseudomonadota</taxon>
        <taxon>Alphaproteobacteria</taxon>
        <taxon>Caulobacterales</taxon>
        <taxon>Caulobacteraceae</taxon>
        <taxon>Brevundimonas</taxon>
    </lineage>
</organism>
<comment type="caution">
    <text evidence="10">The sequence shown here is derived from an EMBL/GenBank/DDBJ whole genome shotgun (WGS) entry which is preliminary data.</text>
</comment>
<gene>
    <name evidence="10" type="ORF">B7Z01_13715</name>
</gene>
<reference evidence="10 11" key="1">
    <citation type="submission" date="2017-03" db="EMBL/GenBank/DDBJ databases">
        <title>Lifting the veil on microbial sulfur biogeochemistry in mining wastewaters.</title>
        <authorList>
            <person name="Kantor R.S."/>
            <person name="Colenbrander Nelson T."/>
            <person name="Marshall S."/>
            <person name="Bennett D."/>
            <person name="Apte S."/>
            <person name="Camacho D."/>
            <person name="Thomas B.C."/>
            <person name="Warren L.A."/>
            <person name="Banfield J.F."/>
        </authorList>
    </citation>
    <scope>NUCLEOTIDE SEQUENCE [LARGE SCALE GENOMIC DNA]</scope>
    <source>
        <strain evidence="10">32-69-9</strain>
    </source>
</reference>
<dbReference type="PANTHER" id="PTHR21022">
    <property type="entry name" value="PREPHENATE DEHYDRATASE P PROTEIN"/>
    <property type="match status" value="1"/>
</dbReference>
<keyword evidence="5" id="KW-0584">Phenylalanine biosynthesis</keyword>
<dbReference type="Pfam" id="PF00800">
    <property type="entry name" value="PDT"/>
    <property type="match status" value="1"/>
</dbReference>
<comment type="pathway">
    <text evidence="1">Amino-acid biosynthesis; L-phenylalanine biosynthesis; phenylpyruvate from prephenate: step 1/1.</text>
</comment>
<dbReference type="GO" id="GO:0005737">
    <property type="term" value="C:cytoplasm"/>
    <property type="evidence" value="ECO:0007669"/>
    <property type="project" value="TreeGrafter"/>
</dbReference>
<evidence type="ECO:0000256" key="7">
    <source>
        <dbReference type="ARBA" id="ARBA00047848"/>
    </source>
</evidence>
<evidence type="ECO:0000256" key="3">
    <source>
        <dbReference type="ARBA" id="ARBA00022605"/>
    </source>
</evidence>
<accession>A0A258FE20</accession>
<keyword evidence="4" id="KW-0057">Aromatic amino acid biosynthesis</keyword>
<evidence type="ECO:0000256" key="5">
    <source>
        <dbReference type="ARBA" id="ARBA00023222"/>
    </source>
</evidence>
<sequence>MTTDGIGRPEGDRRAGRTAFQGAPGAFSHEACVELRPWDEHVPFATFAEAIDAVKSGACDCALIPVENSTIGVVEPAATLVASAGLPVVAEVWRKIQIALMAVAGAELSHLRTVHSHPVALRQCTGKLAGLGLEVVEAFDTAGAAREVSELGDRTRAALAPVAAAEVYGLSILRNDLQDSDENRTRFVLLAHEPG</sequence>
<feature type="domain" description="Prephenate dehydratase" evidence="9">
    <location>
        <begin position="17"/>
        <end position="192"/>
    </location>
</feature>
<dbReference type="InterPro" id="IPR001086">
    <property type="entry name" value="Preph_deHydtase"/>
</dbReference>
<comment type="catalytic activity">
    <reaction evidence="7">
        <text>prephenate + H(+) = 3-phenylpyruvate + CO2 + H2O</text>
        <dbReference type="Rhea" id="RHEA:21648"/>
        <dbReference type="ChEBI" id="CHEBI:15377"/>
        <dbReference type="ChEBI" id="CHEBI:15378"/>
        <dbReference type="ChEBI" id="CHEBI:16526"/>
        <dbReference type="ChEBI" id="CHEBI:18005"/>
        <dbReference type="ChEBI" id="CHEBI:29934"/>
        <dbReference type="EC" id="4.2.1.51"/>
    </reaction>
</comment>
<evidence type="ECO:0000256" key="6">
    <source>
        <dbReference type="ARBA" id="ARBA00023239"/>
    </source>
</evidence>